<organism evidence="2 3">
    <name type="scientific">Tistrella mobilis</name>
    <dbReference type="NCBI Taxonomy" id="171437"/>
    <lineage>
        <taxon>Bacteria</taxon>
        <taxon>Pseudomonadati</taxon>
        <taxon>Pseudomonadota</taxon>
        <taxon>Alphaproteobacteria</taxon>
        <taxon>Geminicoccales</taxon>
        <taxon>Geminicoccaceae</taxon>
        <taxon>Tistrella</taxon>
    </lineage>
</organism>
<accession>A0A162LTA1</accession>
<evidence type="ECO:0000313" key="3">
    <source>
        <dbReference type="Proteomes" id="UP000075787"/>
    </source>
</evidence>
<dbReference type="GO" id="GO:0016020">
    <property type="term" value="C:membrane"/>
    <property type="evidence" value="ECO:0007669"/>
    <property type="project" value="TreeGrafter"/>
</dbReference>
<evidence type="ECO:0000313" key="2">
    <source>
        <dbReference type="EMBL" id="KYO57004.1"/>
    </source>
</evidence>
<evidence type="ECO:0000259" key="1">
    <source>
        <dbReference type="Pfam" id="PF00561"/>
    </source>
</evidence>
<dbReference type="OrthoDB" id="9815441at2"/>
<dbReference type="Gene3D" id="3.40.50.1820">
    <property type="entry name" value="alpha/beta hydrolase"/>
    <property type="match status" value="1"/>
</dbReference>
<dbReference type="PRINTS" id="PR00111">
    <property type="entry name" value="ABHYDROLASE"/>
</dbReference>
<dbReference type="PANTHER" id="PTHR43798">
    <property type="entry name" value="MONOACYLGLYCEROL LIPASE"/>
    <property type="match status" value="1"/>
</dbReference>
<dbReference type="InterPro" id="IPR029058">
    <property type="entry name" value="AB_hydrolase_fold"/>
</dbReference>
<reference evidence="2 3" key="1">
    <citation type="submission" date="2015-12" db="EMBL/GenBank/DDBJ databases">
        <title>Genome sequence of Tistrella mobilis MCCC 1A02139.</title>
        <authorList>
            <person name="Lu L."/>
            <person name="Lai Q."/>
            <person name="Shao Z."/>
            <person name="Qian P."/>
        </authorList>
    </citation>
    <scope>NUCLEOTIDE SEQUENCE [LARGE SCALE GENOMIC DNA]</scope>
    <source>
        <strain evidence="2 3">MCCC 1A02139</strain>
    </source>
</reference>
<dbReference type="EMBL" id="LPZR01000034">
    <property type="protein sequence ID" value="KYO57004.1"/>
    <property type="molecule type" value="Genomic_DNA"/>
</dbReference>
<dbReference type="PANTHER" id="PTHR43798:SF33">
    <property type="entry name" value="HYDROLASE, PUTATIVE (AFU_ORTHOLOGUE AFUA_2G14860)-RELATED"/>
    <property type="match status" value="1"/>
</dbReference>
<dbReference type="GO" id="GO:0016787">
    <property type="term" value="F:hydrolase activity"/>
    <property type="evidence" value="ECO:0007669"/>
    <property type="project" value="UniProtKB-KW"/>
</dbReference>
<proteinExistence type="predicted"/>
<dbReference type="AlphaFoldDB" id="A0A162LTA1"/>
<dbReference type="Proteomes" id="UP000075787">
    <property type="component" value="Unassembled WGS sequence"/>
</dbReference>
<name>A0A162LTA1_9PROT</name>
<gene>
    <name evidence="2" type="ORF">AUP44_21205</name>
</gene>
<dbReference type="RefSeq" id="WP_062761711.1">
    <property type="nucleotide sequence ID" value="NZ_CP121045.1"/>
</dbReference>
<protein>
    <submittedName>
        <fullName evidence="2">Alpha/beta hydrolase</fullName>
    </submittedName>
</protein>
<feature type="domain" description="AB hydrolase-1" evidence="1">
    <location>
        <begin position="59"/>
        <end position="300"/>
    </location>
</feature>
<dbReference type="InterPro" id="IPR050266">
    <property type="entry name" value="AB_hydrolase_sf"/>
</dbReference>
<dbReference type="InterPro" id="IPR000073">
    <property type="entry name" value="AB_hydrolase_1"/>
</dbReference>
<keyword evidence="2" id="KW-0378">Hydrolase</keyword>
<dbReference type="GeneID" id="97240071"/>
<dbReference type="Pfam" id="PF00561">
    <property type="entry name" value="Abhydrolase_1"/>
    <property type="match status" value="1"/>
</dbReference>
<comment type="caution">
    <text evidence="2">The sequence shown here is derived from an EMBL/GenBank/DDBJ whole genome shotgun (WGS) entry which is preliminary data.</text>
</comment>
<sequence>MLLQTIIALAATGGGLALFTGWTASRVEKALPPRGRFMDVRGNRLHYLDDGTGPDDDRPAVVMVHGLGGQMHHFTHSLLGRLRTDHRVIVVDRPGSGHSTRPDDAPANVLAQAGVIADFIRALKLPRPPLLVGHSLGGAIALGVALDHPETISGVALIAALTHPQETPPDIFKGLAIRSDIARRLVAWTMATPMSFLRGRKVLDEVFGPDPVPADFAIAGGGLLGLRPKAFRSASIDMVAANDDLPAMVARYPGIALPVHMIFARGDRILDWRAHGQALQAKLPALQLTLIDGGHMLPVTAPDAVETLIRNATQRA</sequence>
<dbReference type="SUPFAM" id="SSF53474">
    <property type="entry name" value="alpha/beta-Hydrolases"/>
    <property type="match status" value="1"/>
</dbReference>